<feature type="non-terminal residue" evidence="3">
    <location>
        <position position="301"/>
    </location>
</feature>
<dbReference type="PANTHER" id="PTHR10127">
    <property type="entry name" value="DISCOIDIN, CUB, EGF, LAMININ , AND ZINC METALLOPROTEASE DOMAIN CONTAINING"/>
    <property type="match status" value="1"/>
</dbReference>
<dbReference type="GO" id="GO:0006508">
    <property type="term" value="P:proteolysis"/>
    <property type="evidence" value="ECO:0007669"/>
    <property type="project" value="UniProtKB-KW"/>
</dbReference>
<dbReference type="PRINTS" id="PR00480">
    <property type="entry name" value="ASTACIN"/>
</dbReference>
<name>A0A9P9I972_9HYPO</name>
<dbReference type="Proteomes" id="UP000738349">
    <property type="component" value="Unassembled WGS sequence"/>
</dbReference>
<evidence type="ECO:0000313" key="4">
    <source>
        <dbReference type="Proteomes" id="UP000738349"/>
    </source>
</evidence>
<dbReference type="EMBL" id="JAGMUV010000037">
    <property type="protein sequence ID" value="KAH7112713.1"/>
    <property type="molecule type" value="Genomic_DNA"/>
</dbReference>
<dbReference type="Gene3D" id="3.40.390.10">
    <property type="entry name" value="Collagenase (Catalytic Domain)"/>
    <property type="match status" value="1"/>
</dbReference>
<feature type="domain" description="Peptidase metallopeptidase" evidence="2">
    <location>
        <begin position="74"/>
        <end position="223"/>
    </location>
</feature>
<comment type="caution">
    <text evidence="3">The sequence shown here is derived from an EMBL/GenBank/DDBJ whole genome shotgun (WGS) entry which is preliminary data.</text>
</comment>
<dbReference type="GO" id="GO:0008270">
    <property type="term" value="F:zinc ion binding"/>
    <property type="evidence" value="ECO:0007669"/>
    <property type="project" value="InterPro"/>
</dbReference>
<proteinExistence type="predicted"/>
<keyword evidence="1" id="KW-0378">Hydrolase</keyword>
<organism evidence="3 4">
    <name type="scientific">Dactylonectria macrodidyma</name>
    <dbReference type="NCBI Taxonomy" id="307937"/>
    <lineage>
        <taxon>Eukaryota</taxon>
        <taxon>Fungi</taxon>
        <taxon>Dikarya</taxon>
        <taxon>Ascomycota</taxon>
        <taxon>Pezizomycotina</taxon>
        <taxon>Sordariomycetes</taxon>
        <taxon>Hypocreomycetidae</taxon>
        <taxon>Hypocreales</taxon>
        <taxon>Nectriaceae</taxon>
        <taxon>Dactylonectria</taxon>
    </lineage>
</organism>
<dbReference type="GO" id="GO:0004222">
    <property type="term" value="F:metalloendopeptidase activity"/>
    <property type="evidence" value="ECO:0007669"/>
    <property type="project" value="UniProtKB-UniRule"/>
</dbReference>
<reference evidence="3" key="1">
    <citation type="journal article" date="2021" name="Nat. Commun.">
        <title>Genetic determinants of endophytism in the Arabidopsis root mycobiome.</title>
        <authorList>
            <person name="Mesny F."/>
            <person name="Miyauchi S."/>
            <person name="Thiergart T."/>
            <person name="Pickel B."/>
            <person name="Atanasova L."/>
            <person name="Karlsson M."/>
            <person name="Huettel B."/>
            <person name="Barry K.W."/>
            <person name="Haridas S."/>
            <person name="Chen C."/>
            <person name="Bauer D."/>
            <person name="Andreopoulos W."/>
            <person name="Pangilinan J."/>
            <person name="LaButti K."/>
            <person name="Riley R."/>
            <person name="Lipzen A."/>
            <person name="Clum A."/>
            <person name="Drula E."/>
            <person name="Henrissat B."/>
            <person name="Kohler A."/>
            <person name="Grigoriev I.V."/>
            <person name="Martin F.M."/>
            <person name="Hacquard S."/>
        </authorList>
    </citation>
    <scope>NUCLEOTIDE SEQUENCE</scope>
    <source>
        <strain evidence="3">MPI-CAGE-AT-0147</strain>
    </source>
</reference>
<evidence type="ECO:0000313" key="3">
    <source>
        <dbReference type="EMBL" id="KAH7112713.1"/>
    </source>
</evidence>
<keyword evidence="1" id="KW-0862">Zinc</keyword>
<evidence type="ECO:0000259" key="2">
    <source>
        <dbReference type="SMART" id="SM00235"/>
    </source>
</evidence>
<accession>A0A9P9I972</accession>
<dbReference type="PANTHER" id="PTHR10127:SF802">
    <property type="entry name" value="ZINC METALLOPROTEINASE NAS-10"/>
    <property type="match status" value="1"/>
</dbReference>
<dbReference type="SMART" id="SM00235">
    <property type="entry name" value="ZnMc"/>
    <property type="match status" value="1"/>
</dbReference>
<comment type="cofactor">
    <cofactor evidence="1">
        <name>Zn(2+)</name>
        <dbReference type="ChEBI" id="CHEBI:29105"/>
    </cofactor>
    <text evidence="1">Binds 1 zinc ion per subunit.</text>
</comment>
<protein>
    <recommendedName>
        <fullName evidence="1">Metalloendopeptidase</fullName>
        <ecNumber evidence="1">3.4.24.-</ecNumber>
    </recommendedName>
</protein>
<dbReference type="InterPro" id="IPR024079">
    <property type="entry name" value="MetalloPept_cat_dom_sf"/>
</dbReference>
<dbReference type="EC" id="3.4.24.-" evidence="1"/>
<feature type="non-terminal residue" evidence="3">
    <location>
        <position position="1"/>
    </location>
</feature>
<dbReference type="AlphaFoldDB" id="A0A9P9I972"/>
<keyword evidence="1" id="KW-0482">Metalloprotease</keyword>
<evidence type="ECO:0000256" key="1">
    <source>
        <dbReference type="RuleBase" id="RU361183"/>
    </source>
</evidence>
<keyword evidence="1" id="KW-0479">Metal-binding</keyword>
<dbReference type="InterPro" id="IPR001506">
    <property type="entry name" value="Peptidase_M12A"/>
</dbReference>
<gene>
    <name evidence="3" type="ORF">EDB81DRAFT_597825</name>
</gene>
<sequence>LLTNARHPPVANYSTTTYTDPRTGKNHTITYTLSSTNNVIYQDDINWGPLSLLQEWSSNYNPGRPSKRGFGVVTARAWPDATVVYRYDSFETRQLLQGIVDSAIEEWRKGDPFLTFKELAPSPYDEDAKSILTITKHDLGTYWCWANAAWDRGNTGLRMNLQWLNADSTSSCGQEINVVVHELGHVLGLMHEHMRPDRASHVKIDCTKYSPWTIANCPPDPKCCPGDPFDRCCADLGQFDLESNPIYTKYGSYDCESTMHYPSSLLLQGLPGCNIAPSSLPTQGDFDAVCQIYQAQCMPWK</sequence>
<dbReference type="SUPFAM" id="SSF55486">
    <property type="entry name" value="Metalloproteases ('zincins'), catalytic domain"/>
    <property type="match status" value="1"/>
</dbReference>
<dbReference type="Pfam" id="PF01400">
    <property type="entry name" value="Astacin"/>
    <property type="match status" value="1"/>
</dbReference>
<dbReference type="OrthoDB" id="291007at2759"/>
<keyword evidence="1" id="KW-0645">Protease</keyword>
<dbReference type="InterPro" id="IPR006026">
    <property type="entry name" value="Peptidase_Metallo"/>
</dbReference>
<keyword evidence="4" id="KW-1185">Reference proteome</keyword>